<dbReference type="InterPro" id="IPR029057">
    <property type="entry name" value="PRTase-like"/>
</dbReference>
<evidence type="ECO:0000313" key="2">
    <source>
        <dbReference type="Proteomes" id="UP000077363"/>
    </source>
</evidence>
<gene>
    <name evidence="1" type="ORF">SU48_05960</name>
</gene>
<proteinExistence type="predicted"/>
<dbReference type="Proteomes" id="UP000077363">
    <property type="component" value="Chromosome"/>
</dbReference>
<dbReference type="Gene3D" id="3.40.50.2020">
    <property type="match status" value="1"/>
</dbReference>
<dbReference type="OrthoDB" id="68589at2"/>
<dbReference type="PATRIC" id="fig|1182568.3.peg.1242"/>
<evidence type="ECO:0008006" key="3">
    <source>
        <dbReference type="Google" id="ProtNLM"/>
    </source>
</evidence>
<sequence>MALKFREVIATALPSEEGVRARLAGLQAQDWTELAGRFGALLPEFDGIIALPGAQQLAELLAYTRGVVALHAVRHATTGHWTLPQAERLTGDVVIVTEHLTDGLAELETMLLCATKGLRVLAVVVAVERTNAAGRIRLELQRVTVLSAVQLADTPVGLVFERRTPQSMAR</sequence>
<dbReference type="KEGG" id="dpu:SU48_05960"/>
<dbReference type="RefSeq" id="WP_064014450.1">
    <property type="nucleotide sequence ID" value="NZ_CP011387.1"/>
</dbReference>
<protein>
    <recommendedName>
        <fullName evidence="3">Orotate phosphoribosyltransferase</fullName>
    </recommendedName>
</protein>
<organism evidence="1 2">
    <name type="scientific">Deinococcus puniceus</name>
    <dbReference type="NCBI Taxonomy" id="1182568"/>
    <lineage>
        <taxon>Bacteria</taxon>
        <taxon>Thermotogati</taxon>
        <taxon>Deinococcota</taxon>
        <taxon>Deinococci</taxon>
        <taxon>Deinococcales</taxon>
        <taxon>Deinococcaceae</taxon>
        <taxon>Deinococcus</taxon>
    </lineage>
</organism>
<accession>A0A172T8W5</accession>
<evidence type="ECO:0000313" key="1">
    <source>
        <dbReference type="EMBL" id="ANE43386.1"/>
    </source>
</evidence>
<dbReference type="AlphaFoldDB" id="A0A172T8W5"/>
<reference evidence="1 2" key="1">
    <citation type="submission" date="2015-01" db="EMBL/GenBank/DDBJ databases">
        <title>Deinococcus puniceus/DY1/ whole genome sequencing.</title>
        <authorList>
            <person name="Kim M.K."/>
            <person name="Srinivasan S."/>
            <person name="Lee J.-J."/>
        </authorList>
    </citation>
    <scope>NUCLEOTIDE SEQUENCE [LARGE SCALE GENOMIC DNA]</scope>
    <source>
        <strain evidence="1 2">DY1</strain>
    </source>
</reference>
<name>A0A172T8W5_9DEIO</name>
<keyword evidence="2" id="KW-1185">Reference proteome</keyword>
<dbReference type="EMBL" id="CP011387">
    <property type="protein sequence ID" value="ANE43386.1"/>
    <property type="molecule type" value="Genomic_DNA"/>
</dbReference>